<keyword evidence="9" id="KW-0739">Sodium transport</keyword>
<evidence type="ECO:0000259" key="11">
    <source>
        <dbReference type="Pfam" id="PF00999"/>
    </source>
</evidence>
<feature type="transmembrane region" description="Helical" evidence="10">
    <location>
        <begin position="309"/>
        <end position="330"/>
    </location>
</feature>
<feature type="transmembrane region" description="Helical" evidence="10">
    <location>
        <begin position="94"/>
        <end position="115"/>
    </location>
</feature>
<keyword evidence="8 10" id="KW-0472">Membrane</keyword>
<dbReference type="GO" id="GO:0015297">
    <property type="term" value="F:antiporter activity"/>
    <property type="evidence" value="ECO:0007669"/>
    <property type="project" value="UniProtKB-KW"/>
</dbReference>
<keyword evidence="4 10" id="KW-0812">Transmembrane</keyword>
<dbReference type="Gene3D" id="1.20.1530.20">
    <property type="match status" value="1"/>
</dbReference>
<keyword evidence="6" id="KW-0915">Sodium</keyword>
<evidence type="ECO:0000256" key="10">
    <source>
        <dbReference type="SAM" id="Phobius"/>
    </source>
</evidence>
<feature type="transmembrane region" description="Helical" evidence="10">
    <location>
        <begin position="159"/>
        <end position="183"/>
    </location>
</feature>
<protein>
    <submittedName>
        <fullName evidence="12">Cation:proton antiporter</fullName>
    </submittedName>
</protein>
<evidence type="ECO:0000256" key="4">
    <source>
        <dbReference type="ARBA" id="ARBA00022692"/>
    </source>
</evidence>
<dbReference type="GO" id="GO:0006814">
    <property type="term" value="P:sodium ion transport"/>
    <property type="evidence" value="ECO:0007669"/>
    <property type="project" value="UniProtKB-KW"/>
</dbReference>
<gene>
    <name evidence="12" type="ORF">DRB17_10430</name>
</gene>
<comment type="caution">
    <text evidence="12">The sequence shown here is derived from an EMBL/GenBank/DDBJ whole genome shotgun (WGS) entry which is preliminary data.</text>
</comment>
<accession>A0A369T997</accession>
<name>A0A369T997_9PROT</name>
<keyword evidence="7" id="KW-0406">Ion transport</keyword>
<dbReference type="GO" id="GO:1902600">
    <property type="term" value="P:proton transmembrane transport"/>
    <property type="evidence" value="ECO:0007669"/>
    <property type="project" value="InterPro"/>
</dbReference>
<dbReference type="RefSeq" id="WP_114582143.1">
    <property type="nucleotide sequence ID" value="NZ_QPMH01000008.1"/>
</dbReference>
<dbReference type="PANTHER" id="PTHR43562:SF3">
    <property type="entry name" value="SODIUM ION_PROTON EXCHANGER (EUROFUNG)"/>
    <property type="match status" value="1"/>
</dbReference>
<evidence type="ECO:0000256" key="5">
    <source>
        <dbReference type="ARBA" id="ARBA00022989"/>
    </source>
</evidence>
<proteinExistence type="predicted"/>
<dbReference type="GO" id="GO:0016020">
    <property type="term" value="C:membrane"/>
    <property type="evidence" value="ECO:0007669"/>
    <property type="project" value="UniProtKB-SubCell"/>
</dbReference>
<evidence type="ECO:0000256" key="2">
    <source>
        <dbReference type="ARBA" id="ARBA00022448"/>
    </source>
</evidence>
<dbReference type="Pfam" id="PF00999">
    <property type="entry name" value="Na_H_Exchanger"/>
    <property type="match status" value="1"/>
</dbReference>
<evidence type="ECO:0000256" key="9">
    <source>
        <dbReference type="ARBA" id="ARBA00023201"/>
    </source>
</evidence>
<keyword evidence="2" id="KW-0813">Transport</keyword>
<keyword evidence="5 10" id="KW-1133">Transmembrane helix</keyword>
<evidence type="ECO:0000256" key="7">
    <source>
        <dbReference type="ARBA" id="ARBA00023065"/>
    </source>
</evidence>
<evidence type="ECO:0000256" key="8">
    <source>
        <dbReference type="ARBA" id="ARBA00023136"/>
    </source>
</evidence>
<feature type="transmembrane region" description="Helical" evidence="10">
    <location>
        <begin position="189"/>
        <end position="213"/>
    </location>
</feature>
<dbReference type="EMBL" id="QPMH01000008">
    <property type="protein sequence ID" value="RDD61899.1"/>
    <property type="molecule type" value="Genomic_DNA"/>
</dbReference>
<reference evidence="12 13" key="1">
    <citation type="submission" date="2018-07" db="EMBL/GenBank/DDBJ databases">
        <title>Venubactetium sediminum gen. nov., sp. nov., isolated from a marine solar saltern.</title>
        <authorList>
            <person name="Wang S."/>
        </authorList>
    </citation>
    <scope>NUCLEOTIDE SEQUENCE [LARGE SCALE GENOMIC DNA]</scope>
    <source>
        <strain evidence="12 13">WD2A32</strain>
    </source>
</reference>
<keyword evidence="13" id="KW-1185">Reference proteome</keyword>
<evidence type="ECO:0000256" key="1">
    <source>
        <dbReference type="ARBA" id="ARBA00004141"/>
    </source>
</evidence>
<feature type="transmembrane region" description="Helical" evidence="10">
    <location>
        <begin position="380"/>
        <end position="399"/>
    </location>
</feature>
<feature type="domain" description="Cation/H+ exchanger transmembrane" evidence="11">
    <location>
        <begin position="14"/>
        <end position="399"/>
    </location>
</feature>
<feature type="transmembrane region" description="Helical" evidence="10">
    <location>
        <begin position="278"/>
        <end position="297"/>
    </location>
</feature>
<comment type="subcellular location">
    <subcellularLocation>
        <location evidence="1">Membrane</location>
        <topology evidence="1">Multi-pass membrane protein</topology>
    </subcellularLocation>
</comment>
<feature type="transmembrane region" description="Helical" evidence="10">
    <location>
        <begin position="127"/>
        <end position="147"/>
    </location>
</feature>
<dbReference type="AlphaFoldDB" id="A0A369T997"/>
<feature type="transmembrane region" description="Helical" evidence="10">
    <location>
        <begin position="233"/>
        <end position="258"/>
    </location>
</feature>
<feature type="transmembrane region" description="Helical" evidence="10">
    <location>
        <begin position="62"/>
        <end position="82"/>
    </location>
</feature>
<sequence>MEPAIFILVVFVLARVCGRATERLHQPSSVGEVMAGAVLAVVLAQPFLPAGADWGVHAEGPLLSGIAEAGIFLLLLRAGVEMEPSEIVQNSRRALIVAVGGSVVPLALGAGFAWLVLPDGPLKAAQALIVGTGLAISAVPVAANVLMELGVLHQRVGEVILAAAVFDDILALILLAAITGMIGGAELDVAGVLLLVGSVVVFFAITSTLGSYVIPRIWPWLGRHGVPMSLSGLLVLAFAFGLLATALGLDFVLGPFVAGLFFEQAKVGPETFERDKHVLDVVTFGALGPLFFASIGLRLDLHALIETPAFLAALLAIAFLGKIAGAGIAARLSGLDRRDSLSVGVGLSGRGAIELVIADLALRSGAFRPPPGGDAIVENLFSALVITAVVTTITTPLLLRQTLKR</sequence>
<keyword evidence="3" id="KW-0050">Antiport</keyword>
<dbReference type="InterPro" id="IPR006153">
    <property type="entry name" value="Cation/H_exchanger_TM"/>
</dbReference>
<dbReference type="InterPro" id="IPR038770">
    <property type="entry name" value="Na+/solute_symporter_sf"/>
</dbReference>
<evidence type="ECO:0000313" key="13">
    <source>
        <dbReference type="Proteomes" id="UP000253941"/>
    </source>
</evidence>
<dbReference type="Proteomes" id="UP000253941">
    <property type="component" value="Unassembled WGS sequence"/>
</dbReference>
<dbReference type="PANTHER" id="PTHR43562">
    <property type="entry name" value="NAPA-TYPE SODIUM/HYDROGEN ANTIPORTER"/>
    <property type="match status" value="1"/>
</dbReference>
<evidence type="ECO:0000313" key="12">
    <source>
        <dbReference type="EMBL" id="RDD61899.1"/>
    </source>
</evidence>
<evidence type="ECO:0000256" key="3">
    <source>
        <dbReference type="ARBA" id="ARBA00022449"/>
    </source>
</evidence>
<evidence type="ECO:0000256" key="6">
    <source>
        <dbReference type="ARBA" id="ARBA00023053"/>
    </source>
</evidence>
<organism evidence="12 13">
    <name type="scientific">Ferruginivarius sediminum</name>
    <dbReference type="NCBI Taxonomy" id="2661937"/>
    <lineage>
        <taxon>Bacteria</taxon>
        <taxon>Pseudomonadati</taxon>
        <taxon>Pseudomonadota</taxon>
        <taxon>Alphaproteobacteria</taxon>
        <taxon>Rhodospirillales</taxon>
        <taxon>Rhodospirillaceae</taxon>
        <taxon>Ferruginivarius</taxon>
    </lineage>
</organism>